<dbReference type="InterPro" id="IPR000412">
    <property type="entry name" value="ABC_2_transport"/>
</dbReference>
<dbReference type="GO" id="GO:0140359">
    <property type="term" value="F:ABC-type transporter activity"/>
    <property type="evidence" value="ECO:0007669"/>
    <property type="project" value="InterPro"/>
</dbReference>
<dbReference type="Pfam" id="PF01061">
    <property type="entry name" value="ABC2_membrane"/>
    <property type="match status" value="1"/>
</dbReference>
<dbReference type="PIRSF" id="PIRSF006648">
    <property type="entry name" value="DrrB"/>
    <property type="match status" value="1"/>
</dbReference>
<comment type="similarity">
    <text evidence="6">Belongs to the ABC-2 integral membrane protein family.</text>
</comment>
<gene>
    <name evidence="8" type="ORF">DPM12_00365</name>
</gene>
<keyword evidence="3 6" id="KW-1133">Transmembrane helix</keyword>
<reference evidence="8 9" key="1">
    <citation type="submission" date="2018-06" db="EMBL/GenBank/DDBJ databases">
        <title>Phytoactinopolyspora halophila sp. nov., a novel halophilic actinomycete isolated from a saline soil in China.</title>
        <authorList>
            <person name="Tang S.-K."/>
        </authorList>
    </citation>
    <scope>NUCLEOTIDE SEQUENCE [LARGE SCALE GENOMIC DNA]</scope>
    <source>
        <strain evidence="8 9">YIM 96934</strain>
    </source>
</reference>
<evidence type="ECO:0000256" key="5">
    <source>
        <dbReference type="ARBA" id="ARBA00023251"/>
    </source>
</evidence>
<evidence type="ECO:0000256" key="4">
    <source>
        <dbReference type="ARBA" id="ARBA00023136"/>
    </source>
</evidence>
<evidence type="ECO:0000256" key="6">
    <source>
        <dbReference type="RuleBase" id="RU361157"/>
    </source>
</evidence>
<dbReference type="AlphaFoldDB" id="A0A329R670"/>
<accession>A0A329R670</accession>
<sequence length="265" mass="28560">MSQTTSASSQPRRWGVFRHSLVLARRNLIKTRRNPGLVGDALMLPIIFLLLFVYLFGGAVAGSTTEYLQYLFPGILVMSTLIAGLLSTGLNINIDIKKGVFDRFRSMPIDRSAPLIGSVLGDTVRYVVAVVTVFAVGYAMGFRVQTDFPSVLAASALSVTLGFCLGWLTVLIGVTVNEENVVSTVGFLGIFPLAFGTDMVAPKETLPGWLQAWVEVNPVTHAVDATRGLLLGGPVAESVIVTLLWSAGFLLVFGTLALRAYRHRA</sequence>
<dbReference type="EMBL" id="QMIG01000001">
    <property type="protein sequence ID" value="RAW18932.1"/>
    <property type="molecule type" value="Genomic_DNA"/>
</dbReference>
<evidence type="ECO:0000256" key="3">
    <source>
        <dbReference type="ARBA" id="ARBA00022989"/>
    </source>
</evidence>
<evidence type="ECO:0000313" key="9">
    <source>
        <dbReference type="Proteomes" id="UP000250462"/>
    </source>
</evidence>
<keyword evidence="5" id="KW-0046">Antibiotic resistance</keyword>
<protein>
    <recommendedName>
        <fullName evidence="6">Transport permease protein</fullName>
    </recommendedName>
</protein>
<keyword evidence="2 6" id="KW-0812">Transmembrane</keyword>
<dbReference type="PANTHER" id="PTHR43229:SF2">
    <property type="entry name" value="NODULATION PROTEIN J"/>
    <property type="match status" value="1"/>
</dbReference>
<dbReference type="InterPro" id="IPR047817">
    <property type="entry name" value="ABC2_TM_bact-type"/>
</dbReference>
<dbReference type="GO" id="GO:0043190">
    <property type="term" value="C:ATP-binding cassette (ABC) transporter complex"/>
    <property type="evidence" value="ECO:0007669"/>
    <property type="project" value="InterPro"/>
</dbReference>
<feature type="transmembrane region" description="Helical" evidence="6">
    <location>
        <begin position="68"/>
        <end position="94"/>
    </location>
</feature>
<feature type="domain" description="ABC transmembrane type-2" evidence="7">
    <location>
        <begin position="36"/>
        <end position="264"/>
    </location>
</feature>
<dbReference type="PROSITE" id="PS51012">
    <property type="entry name" value="ABC_TM2"/>
    <property type="match status" value="1"/>
</dbReference>
<keyword evidence="4 6" id="KW-0472">Membrane</keyword>
<keyword evidence="6" id="KW-1003">Cell membrane</keyword>
<dbReference type="InterPro" id="IPR013525">
    <property type="entry name" value="ABC2_TM"/>
</dbReference>
<evidence type="ECO:0000259" key="7">
    <source>
        <dbReference type="PROSITE" id="PS51012"/>
    </source>
</evidence>
<evidence type="ECO:0000256" key="1">
    <source>
        <dbReference type="ARBA" id="ARBA00004141"/>
    </source>
</evidence>
<keyword evidence="6" id="KW-0813">Transport</keyword>
<name>A0A329R670_9ACTN</name>
<dbReference type="PANTHER" id="PTHR43229">
    <property type="entry name" value="NODULATION PROTEIN J"/>
    <property type="match status" value="1"/>
</dbReference>
<evidence type="ECO:0000256" key="2">
    <source>
        <dbReference type="ARBA" id="ARBA00022692"/>
    </source>
</evidence>
<dbReference type="OrthoDB" id="670210at2"/>
<dbReference type="Proteomes" id="UP000250462">
    <property type="component" value="Unassembled WGS sequence"/>
</dbReference>
<dbReference type="InterPro" id="IPR051784">
    <property type="entry name" value="Nod_factor_ABC_transporter"/>
</dbReference>
<organism evidence="8 9">
    <name type="scientific">Phytoactinopolyspora halophila</name>
    <dbReference type="NCBI Taxonomy" id="1981511"/>
    <lineage>
        <taxon>Bacteria</taxon>
        <taxon>Bacillati</taxon>
        <taxon>Actinomycetota</taxon>
        <taxon>Actinomycetes</taxon>
        <taxon>Jiangellales</taxon>
        <taxon>Jiangellaceae</taxon>
        <taxon>Phytoactinopolyspora</taxon>
    </lineage>
</organism>
<dbReference type="GO" id="GO:0046677">
    <property type="term" value="P:response to antibiotic"/>
    <property type="evidence" value="ECO:0007669"/>
    <property type="project" value="UniProtKB-KW"/>
</dbReference>
<proteinExistence type="inferred from homology"/>
<feature type="transmembrane region" description="Helical" evidence="6">
    <location>
        <begin position="181"/>
        <end position="201"/>
    </location>
</feature>
<keyword evidence="9" id="KW-1185">Reference proteome</keyword>
<evidence type="ECO:0000313" key="8">
    <source>
        <dbReference type="EMBL" id="RAW18932.1"/>
    </source>
</evidence>
<feature type="transmembrane region" description="Helical" evidence="6">
    <location>
        <begin position="35"/>
        <end position="56"/>
    </location>
</feature>
<feature type="transmembrane region" description="Helical" evidence="6">
    <location>
        <begin position="239"/>
        <end position="261"/>
    </location>
</feature>
<feature type="transmembrane region" description="Helical" evidence="6">
    <location>
        <begin position="115"/>
        <end position="139"/>
    </location>
</feature>
<comment type="caution">
    <text evidence="8">The sequence shown here is derived from an EMBL/GenBank/DDBJ whole genome shotgun (WGS) entry which is preliminary data.</text>
</comment>
<comment type="subcellular location">
    <subcellularLocation>
        <location evidence="6">Cell membrane</location>
        <topology evidence="6">Multi-pass membrane protein</topology>
    </subcellularLocation>
    <subcellularLocation>
        <location evidence="1">Membrane</location>
        <topology evidence="1">Multi-pass membrane protein</topology>
    </subcellularLocation>
</comment>
<feature type="transmembrane region" description="Helical" evidence="6">
    <location>
        <begin position="151"/>
        <end position="174"/>
    </location>
</feature>